<dbReference type="PANTHER" id="PTHR42966:SF2">
    <property type="entry name" value="PSEUDAMINIC ACID SYNTHASE"/>
    <property type="match status" value="1"/>
</dbReference>
<proteinExistence type="predicted"/>
<dbReference type="InterPro" id="IPR006190">
    <property type="entry name" value="SAF_AFP_Neu5Ac"/>
</dbReference>
<dbReference type="PROSITE" id="PS50844">
    <property type="entry name" value="AFP_LIKE"/>
    <property type="match status" value="1"/>
</dbReference>
<dbReference type="AlphaFoldDB" id="A0A3E5B6M2"/>
<dbReference type="InterPro" id="IPR051690">
    <property type="entry name" value="PseI-like"/>
</dbReference>
<dbReference type="Gene3D" id="3.20.20.70">
    <property type="entry name" value="Aldolase class I"/>
    <property type="match status" value="1"/>
</dbReference>
<reference evidence="2 3" key="1">
    <citation type="submission" date="2018-08" db="EMBL/GenBank/DDBJ databases">
        <title>A genome reference for cultivated species of the human gut microbiota.</title>
        <authorList>
            <person name="Zou Y."/>
            <person name="Xue W."/>
            <person name="Luo G."/>
        </authorList>
    </citation>
    <scope>NUCLEOTIDE SEQUENCE [LARGE SCALE GENOMIC DNA]</scope>
    <source>
        <strain evidence="2 3">OM05-15BH</strain>
    </source>
</reference>
<dbReference type="Gene3D" id="3.90.1210.10">
    <property type="entry name" value="Antifreeze-like/N-acetylneuraminic acid synthase C-terminal domain"/>
    <property type="match status" value="1"/>
</dbReference>
<dbReference type="Pfam" id="PF03102">
    <property type="entry name" value="NeuB"/>
    <property type="match status" value="1"/>
</dbReference>
<dbReference type="CDD" id="cd11615">
    <property type="entry name" value="SAF_NeuB_like"/>
    <property type="match status" value="1"/>
</dbReference>
<protein>
    <submittedName>
        <fullName evidence="2">Pseudaminic acid synthase</fullName>
        <ecNumber evidence="2">2.5.1.97</ecNumber>
    </submittedName>
</protein>
<dbReference type="InterPro" id="IPR020030">
    <property type="entry name" value="Pseudaminic_synth_PseI"/>
</dbReference>
<dbReference type="NCBIfam" id="TIGR03586">
    <property type="entry name" value="PseI"/>
    <property type="match status" value="1"/>
</dbReference>
<name>A0A3E5B6M2_9BACE</name>
<evidence type="ECO:0000259" key="1">
    <source>
        <dbReference type="PROSITE" id="PS50844"/>
    </source>
</evidence>
<dbReference type="EMBL" id="QSUL01000011">
    <property type="protein sequence ID" value="RGN33232.1"/>
    <property type="molecule type" value="Genomic_DNA"/>
</dbReference>
<accession>A0A3E5B6M2</accession>
<dbReference type="GO" id="GO:0016051">
    <property type="term" value="P:carbohydrate biosynthetic process"/>
    <property type="evidence" value="ECO:0007669"/>
    <property type="project" value="InterPro"/>
</dbReference>
<gene>
    <name evidence="2" type="primary">pseI</name>
    <name evidence="2" type="ORF">DXB65_15975</name>
</gene>
<sequence length="343" mass="38314">MINFLSSDKAVVIAELSCNHIQNYDIAVRTIEAMAEAGADVVKVQNDNCNGGVTINCDNKYFQIGGGTLWDGETLHSLYMKTNTPWDWIPKLQELSHSLGMEFFSTPSDLEGVDFLEKLNMPAYKISSFEITDLELIEKAAKTGKPIIMSTGIATEEEIELAIQVCRNVGNNNIFLLKCTSSYPAPIDAANLAMIRDMRKRFGVRIGLSDHSLGSVVASTAVALGAEMVEKHFIIDRRLGGPDAGFSMEPDEFKEMVDRIRDVERAIGKVDYTLSERTLKNRLFAKSLFVIEDVKKGEYITSNNLRAIRPGDGISPKYYREVLGKRYNQDIERGTPFMFDLVD</sequence>
<dbReference type="Pfam" id="PF08666">
    <property type="entry name" value="SAF"/>
    <property type="match status" value="1"/>
</dbReference>
<comment type="caution">
    <text evidence="2">The sequence shown here is derived from an EMBL/GenBank/DDBJ whole genome shotgun (WGS) entry which is preliminary data.</text>
</comment>
<dbReference type="RefSeq" id="WP_117724853.1">
    <property type="nucleotide sequence ID" value="NZ_QSUL01000011.1"/>
</dbReference>
<dbReference type="SMART" id="SM00858">
    <property type="entry name" value="SAF"/>
    <property type="match status" value="1"/>
</dbReference>
<dbReference type="PANTHER" id="PTHR42966">
    <property type="entry name" value="N-ACETYLNEURAMINATE SYNTHASE"/>
    <property type="match status" value="1"/>
</dbReference>
<dbReference type="EC" id="2.5.1.97" evidence="2"/>
<evidence type="ECO:0000313" key="3">
    <source>
        <dbReference type="Proteomes" id="UP000260983"/>
    </source>
</evidence>
<dbReference type="InterPro" id="IPR013785">
    <property type="entry name" value="Aldolase_TIM"/>
</dbReference>
<dbReference type="SUPFAM" id="SSF51569">
    <property type="entry name" value="Aldolase"/>
    <property type="match status" value="1"/>
</dbReference>
<keyword evidence="2" id="KW-0808">Transferase</keyword>
<dbReference type="InterPro" id="IPR013974">
    <property type="entry name" value="SAF"/>
</dbReference>
<dbReference type="InterPro" id="IPR036732">
    <property type="entry name" value="AFP_Neu5c_C_sf"/>
</dbReference>
<dbReference type="InterPro" id="IPR013132">
    <property type="entry name" value="PseI/NeuA/B-like_N"/>
</dbReference>
<dbReference type="InterPro" id="IPR057736">
    <property type="entry name" value="SAF_PseI/NeuA/NeuB"/>
</dbReference>
<feature type="domain" description="AFP-like" evidence="1">
    <location>
        <begin position="287"/>
        <end position="343"/>
    </location>
</feature>
<dbReference type="SUPFAM" id="SSF51269">
    <property type="entry name" value="AFP III-like domain"/>
    <property type="match status" value="1"/>
</dbReference>
<evidence type="ECO:0000313" key="2">
    <source>
        <dbReference type="EMBL" id="RGN33232.1"/>
    </source>
</evidence>
<dbReference type="Proteomes" id="UP000260983">
    <property type="component" value="Unassembled WGS sequence"/>
</dbReference>
<dbReference type="GO" id="GO:0047444">
    <property type="term" value="F:N-acylneuraminate-9-phosphate synthase activity"/>
    <property type="evidence" value="ECO:0007669"/>
    <property type="project" value="TreeGrafter"/>
</dbReference>
<organism evidence="2 3">
    <name type="scientific">Bacteroides oleiciplenus</name>
    <dbReference type="NCBI Taxonomy" id="626931"/>
    <lineage>
        <taxon>Bacteria</taxon>
        <taxon>Pseudomonadati</taxon>
        <taxon>Bacteroidota</taxon>
        <taxon>Bacteroidia</taxon>
        <taxon>Bacteroidales</taxon>
        <taxon>Bacteroidaceae</taxon>
        <taxon>Bacteroides</taxon>
    </lineage>
</organism>